<evidence type="ECO:0000259" key="2">
    <source>
        <dbReference type="Pfam" id="PF12571"/>
    </source>
</evidence>
<dbReference type="Gene3D" id="6.20.70.20">
    <property type="match status" value="1"/>
</dbReference>
<organism evidence="3 4">
    <name type="scientific">Enterobacter agglomerans</name>
    <name type="common">Erwinia herbicola</name>
    <name type="synonym">Pantoea agglomerans</name>
    <dbReference type="NCBI Taxonomy" id="549"/>
    <lineage>
        <taxon>Bacteria</taxon>
        <taxon>Pseudomonadati</taxon>
        <taxon>Pseudomonadota</taxon>
        <taxon>Gammaproteobacteria</taxon>
        <taxon>Enterobacterales</taxon>
        <taxon>Erwiniaceae</taxon>
        <taxon>Pantoea</taxon>
        <taxon>Pantoea agglomerans group</taxon>
    </lineage>
</organism>
<dbReference type="GO" id="GO:0019062">
    <property type="term" value="P:virion attachment to host cell"/>
    <property type="evidence" value="ECO:0007669"/>
    <property type="project" value="InterPro"/>
</dbReference>
<gene>
    <name evidence="3" type="ORF">GKC49_04750</name>
</gene>
<dbReference type="GO" id="GO:0046718">
    <property type="term" value="P:symbiont entry into host cell"/>
    <property type="evidence" value="ECO:0007669"/>
    <property type="project" value="InterPro"/>
</dbReference>
<proteinExistence type="predicted"/>
<accession>A0A7X2MJW4</accession>
<protein>
    <submittedName>
        <fullName evidence="3">Phage tail protein</fullName>
    </submittedName>
</protein>
<feature type="region of interest" description="Disordered" evidence="1">
    <location>
        <begin position="274"/>
        <end position="301"/>
    </location>
</feature>
<dbReference type="InterPro" id="IPR005068">
    <property type="entry name" value="Phage_lambda_Stf-r2"/>
</dbReference>
<dbReference type="Pfam" id="PF12571">
    <property type="entry name" value="Phage_tail_fib"/>
    <property type="match status" value="1"/>
</dbReference>
<dbReference type="AlphaFoldDB" id="A0A7X2MJW4"/>
<name>A0A7X2MJW4_ENTAG</name>
<evidence type="ECO:0000256" key="1">
    <source>
        <dbReference type="SAM" id="MobiDB-lite"/>
    </source>
</evidence>
<feature type="domain" description="Phage tail fibre protein N-terminal" evidence="2">
    <location>
        <begin position="3"/>
        <end position="155"/>
    </location>
</feature>
<evidence type="ECO:0000313" key="3">
    <source>
        <dbReference type="EMBL" id="MSE14474.1"/>
    </source>
</evidence>
<dbReference type="Pfam" id="PF03406">
    <property type="entry name" value="Phage_fiber_2"/>
    <property type="match status" value="1"/>
</dbReference>
<dbReference type="Proteomes" id="UP000461948">
    <property type="component" value="Unassembled WGS sequence"/>
</dbReference>
<feature type="non-terminal residue" evidence="3">
    <location>
        <position position="549"/>
    </location>
</feature>
<feature type="compositionally biased region" description="Basic and acidic residues" evidence="1">
    <location>
        <begin position="287"/>
        <end position="301"/>
    </location>
</feature>
<evidence type="ECO:0000313" key="4">
    <source>
        <dbReference type="Proteomes" id="UP000461948"/>
    </source>
</evidence>
<sequence length="549" mass="58780">MSQTVITTAFEQWKARQAETGEPVLLDEFIFANVPGLDPAKPVDRSEGIPPEAQIVHRQAVTRKGVVNQNAVVHSVVLGADTGDFTFNWIGLTNSATGTLAMIVHAPAQQKLKTREGQQGNVLTRSFLMEYSGAQQETGISTPAETWQIDFTARMGAMDERQRLENTDIYGPAAFFGNGWLVGKSGTQYYVTHGAGYVGGLRAQLDADQNITVGVKPVKVWLDVCFTGTLASVWGVHSKITVAAELADYEQDGVKHYVTALASIDAAGNITDLRPKGSLDNQQASDALKKHEQSRNHPDATLKEKGFVQLSSVTDSVSETAAATPKAVKAANDNANTRLKASENLKDLTDKNEARKALSLDQVGNYKAVQANGGKHSSGNHSIFIDWAEDGKLHATVDTTDVGELFTTANPPSAAQTGAYSKYGGNLNEEASVTVISNTKNGSAGQGLYSPMFRACLKDRGGDMDFKDGASACFRMVEVISNYAFAEVLVDGYGAAWSFEFRNDGSFRSPSSVYAGGAFMPPDGNVYGSMWGGYLSNWLSGQIGAVRGT</sequence>
<comment type="caution">
    <text evidence="3">The sequence shown here is derived from an EMBL/GenBank/DDBJ whole genome shotgun (WGS) entry which is preliminary data.</text>
</comment>
<dbReference type="InterPro" id="IPR022225">
    <property type="entry name" value="Phage_tail_fibre_N"/>
</dbReference>
<dbReference type="EMBL" id="WKLC01000119">
    <property type="protein sequence ID" value="MSE14474.1"/>
    <property type="molecule type" value="Genomic_DNA"/>
</dbReference>
<reference evidence="3 4" key="1">
    <citation type="submission" date="2019-11" db="EMBL/GenBank/DDBJ databases">
        <title>Draft Genome Sequence of Plant Growth-Promoting Rhizosphere-Associated Bacteria.</title>
        <authorList>
            <person name="Vasilyev I.Y."/>
            <person name="Radchenko V."/>
            <person name="Ilnitskaya E.V."/>
        </authorList>
    </citation>
    <scope>NUCLEOTIDE SEQUENCE [LARGE SCALE GENOMIC DNA]</scope>
    <source>
        <strain evidence="3 4">VRA_MhP_f</strain>
    </source>
</reference>